<organism evidence="2 3">
    <name type="scientific">Empedobacter falsenii</name>
    <dbReference type="NCBI Taxonomy" id="343874"/>
    <lineage>
        <taxon>Bacteria</taxon>
        <taxon>Pseudomonadati</taxon>
        <taxon>Bacteroidota</taxon>
        <taxon>Flavobacteriia</taxon>
        <taxon>Flavobacteriales</taxon>
        <taxon>Weeksellaceae</taxon>
        <taxon>Empedobacter</taxon>
    </lineage>
</organism>
<dbReference type="PROSITE" id="PS51257">
    <property type="entry name" value="PROKAR_LIPOPROTEIN"/>
    <property type="match status" value="1"/>
</dbReference>
<accession>A0A3R8SQF1</accession>
<reference evidence="2 3" key="1">
    <citation type="submission" date="2018-10" db="EMBL/GenBank/DDBJ databases">
        <title>Transmission dynamics of multidrug resistant bacteria on intensive care unit surfaces.</title>
        <authorList>
            <person name="D'Souza A.W."/>
            <person name="Potter R.F."/>
            <person name="Wallace M."/>
            <person name="Shupe A."/>
            <person name="Patel S."/>
            <person name="Sun S."/>
            <person name="Gul D."/>
            <person name="Kwon J.H."/>
            <person name="Andleeb S."/>
            <person name="Burnham C.-A.D."/>
            <person name="Dantas G."/>
        </authorList>
    </citation>
    <scope>NUCLEOTIDE SEQUENCE [LARGE SCALE GENOMIC DNA]</scope>
    <source>
        <strain evidence="2 3">WF_348</strain>
    </source>
</reference>
<name>A0A3R8SQF1_9FLAO</name>
<dbReference type="Pfam" id="PF19643">
    <property type="entry name" value="DUF6146"/>
    <property type="match status" value="1"/>
</dbReference>
<gene>
    <name evidence="2" type="ORF">EGI89_12590</name>
</gene>
<evidence type="ECO:0000256" key="1">
    <source>
        <dbReference type="SAM" id="SignalP"/>
    </source>
</evidence>
<dbReference type="Proteomes" id="UP000267844">
    <property type="component" value="Unassembled WGS sequence"/>
</dbReference>
<evidence type="ECO:0000313" key="2">
    <source>
        <dbReference type="EMBL" id="RRT88830.1"/>
    </source>
</evidence>
<dbReference type="EMBL" id="RHPO01000034">
    <property type="protein sequence ID" value="RRT88830.1"/>
    <property type="molecule type" value="Genomic_DNA"/>
</dbReference>
<dbReference type="AlphaFoldDB" id="A0A3R8SQF1"/>
<evidence type="ECO:0008006" key="4">
    <source>
        <dbReference type="Google" id="ProtNLM"/>
    </source>
</evidence>
<proteinExistence type="predicted"/>
<feature type="signal peptide" evidence="1">
    <location>
        <begin position="1"/>
        <end position="17"/>
    </location>
</feature>
<keyword evidence="1" id="KW-0732">Signal</keyword>
<sequence length="136" mass="16644">MMKKLFLFFSVSLLFFACTTNQSTQNSVPNKDENSLKFEPNEDGDYDIVVFDPQYDIYLKTTALPKEYYSKEYYEQKNRQYVMIWNQRHMQPMTYNPDLYAVSIDLDPSVDYGYDFEYKLFNFFRFIEHKYRVRIR</sequence>
<feature type="chain" id="PRO_5018674384" description="Lipoprotein" evidence="1">
    <location>
        <begin position="18"/>
        <end position="136"/>
    </location>
</feature>
<comment type="caution">
    <text evidence="2">The sequence shown here is derived from an EMBL/GenBank/DDBJ whole genome shotgun (WGS) entry which is preliminary data.</text>
</comment>
<protein>
    <recommendedName>
        <fullName evidence="4">Lipoprotein</fullName>
    </recommendedName>
</protein>
<evidence type="ECO:0000313" key="3">
    <source>
        <dbReference type="Proteomes" id="UP000267844"/>
    </source>
</evidence>
<dbReference type="InterPro" id="IPR046144">
    <property type="entry name" value="DUF6146"/>
</dbReference>
<dbReference type="OrthoDB" id="1119488at2"/>